<name>A0ACC1TCV8_9APHY</name>
<keyword evidence="2" id="KW-1185">Reference proteome</keyword>
<sequence length="1899" mass="209800">MSAPSFSSFPPEFSSFPDIEAGPSDPHGRRSKKDEGKASEKRKGKNKRDSKHRPSRVEAKHEYAEEQLKFENGIREDPSTQRLFYSDTRGDPLNIKYGGLHLGDIPKYHAVGRGRKILGLNNAWTVVHRGRSGLEVAVGGKRKLPSINDSNTKHMLKAPPTYTLVNSARDIYQYREIDGFLRLPLAKAPTRPDSHHDVTLRTEERSDESESESDSDGSTTDGDSKEPSLTSLQLTLKSLEEQLKIDPRSIPTWLNLLFHTLSTIPDDAKNARKMKSEVALSVLSRAMDADSSNKKSKFLRLQYLMAGEETWPKSKLQEEWENALSLNDVDVWIEWLDWRIWHMGSLEDVVSDAEKVISSLRSISDEIGSLRAFWRIAIAFKDAGYTERATALFQAQAELSFKKPSSLVDAPFTLQLKSLEVYWEAEVPRVGDAGATGWSVWESSGRPEGEHVSSGRHVPVSDAQDPFIRWATDELAADRSSIFPRRSDDEESDPYATILFSDIQPFLVDIKSIHAKEVFRLMWLSILGLHIPGFAASLSSNAADNRDDRWCSTAFVSPFFFSSLFPRDPDAKLLTSDAQAGVLIGREREYGSPFGPVKEWGYGTVGALDTIGNPPCGLWTKTDVSGIDEAVVREVFSQVRLSDSDVDWNILRLAFEAAVSPKNATKLSKSLLFMTQNSLPQWATHARLNRLRGRLDDARNVYQTVLTSADLNSPGYYILWWDWVEMEWLSSSPEAALKLIFRCTNLGEGGGVAILRARRRLDDAANSLPSTRWREQDACLRLRALLELLTASPAIAASVFDSLLAKLAPGSVQHEGMTMSSLCLLYKHGSTLRNPLPPTLLRERVEKAIHVYPSNTILLGLFLEAEKGQSVWGRVRLLLGDQPVERLLRPKDLARRIAEVWAAGWERGAWKAEEERTRSGLAAALQDDRTKYSPILWRICLEFEIRTGELQRAKKLLFRAVGECPLVKELYLLAFGPLRSVFSPQELNEFAETMAERGIRMRKGLDEVLGGWVKPALEYHHTVRYDEDAEDEIEYNARELHTPTMSPASTFPNTTPSEEWADAEFDFPDGDPIQASDAEEEAEDEDWDVEMDLGSIGGAKVHVALGETAARCVAAPSGSFDKHSRMVTIRPPISSPVQDEDDDGEGISTIKVSALPQSHSAQPPSATIDEDFEDDFIIPSDMTELSLRPTALAHRTSKSSMEWGEKDQTTSSQSSDAFSTFGFTDHSTPSSYTSASLPETETEDEEAEDIVDGLVLPSELFESGHGAKKLARLLEKKKLAFTPVPIAVSSPDPEDDFEAGLVLDDDMELSPSRLKLKAQHAVQVASGSTRSKSVPARISAPLRPPSRLRSDRARSPNYPPVSSIQQFRKLPVPPPSLTLPPSSVRVQTYSQAVSGGSSSAGSAEALSPKYGALRTQKSHTGLKPASPPSTRRLTRKASLPALSDNNGAQASGSGSSYISSSSRYDAPTASSRAKVHTHSTSRISALDYKVPPTRPTTPSSNPAALRLTMPTSSSRLKARAPISAVFPQSGVGGTLLPRSISPLPPTQQASAVGRINPSPTLKMRSTVTQPHPNVPAPRYLKRPKRLKTYGDGTELDGIDDLPLDREKEGRYRVQPKGYGTRVPGSSFATRDDSNSNTIKVDRISLARASKQDSSAENLAPMRSLKRVGNMTRPHTEPTSRKKRTSNSSKRKPTLIRNLGGSSAAKVVGDMKWNPQALRWEGNDQVLRDFDAAVGTSVRPALITQLTGSSVGSPVGNLSSGARIVGNMYFDPTKMCWISTLSPEDDEPDVFADLADDEDDEWEAKGATIRPSQQQPSKPDKAFSGPSRLRAKSMSETESDRYSRASMVYDVEDGFVEKCRLAEERHRLEMKGWVPARGRSSGVPDRTFLYEIRALATRQY</sequence>
<dbReference type="Proteomes" id="UP001148662">
    <property type="component" value="Unassembled WGS sequence"/>
</dbReference>
<dbReference type="EMBL" id="JANHOG010000083">
    <property type="protein sequence ID" value="KAJ3558532.1"/>
    <property type="molecule type" value="Genomic_DNA"/>
</dbReference>
<protein>
    <submittedName>
        <fullName evidence="1">Uncharacterized protein</fullName>
    </submittedName>
</protein>
<proteinExistence type="predicted"/>
<accession>A0ACC1TCV8</accession>
<gene>
    <name evidence="1" type="ORF">NM688_g874</name>
</gene>
<evidence type="ECO:0000313" key="2">
    <source>
        <dbReference type="Proteomes" id="UP001148662"/>
    </source>
</evidence>
<evidence type="ECO:0000313" key="1">
    <source>
        <dbReference type="EMBL" id="KAJ3558532.1"/>
    </source>
</evidence>
<comment type="caution">
    <text evidence="1">The sequence shown here is derived from an EMBL/GenBank/DDBJ whole genome shotgun (WGS) entry which is preliminary data.</text>
</comment>
<reference evidence="1" key="1">
    <citation type="submission" date="2022-07" db="EMBL/GenBank/DDBJ databases">
        <title>Genome Sequence of Phlebia brevispora.</title>
        <authorList>
            <person name="Buettner E."/>
        </authorList>
    </citation>
    <scope>NUCLEOTIDE SEQUENCE</scope>
    <source>
        <strain evidence="1">MPL23</strain>
    </source>
</reference>
<organism evidence="1 2">
    <name type="scientific">Phlebia brevispora</name>
    <dbReference type="NCBI Taxonomy" id="194682"/>
    <lineage>
        <taxon>Eukaryota</taxon>
        <taxon>Fungi</taxon>
        <taxon>Dikarya</taxon>
        <taxon>Basidiomycota</taxon>
        <taxon>Agaricomycotina</taxon>
        <taxon>Agaricomycetes</taxon>
        <taxon>Polyporales</taxon>
        <taxon>Meruliaceae</taxon>
        <taxon>Phlebia</taxon>
    </lineage>
</organism>